<organism evidence="1 2">
    <name type="scientific">Scutellospora calospora</name>
    <dbReference type="NCBI Taxonomy" id="85575"/>
    <lineage>
        <taxon>Eukaryota</taxon>
        <taxon>Fungi</taxon>
        <taxon>Fungi incertae sedis</taxon>
        <taxon>Mucoromycota</taxon>
        <taxon>Glomeromycotina</taxon>
        <taxon>Glomeromycetes</taxon>
        <taxon>Diversisporales</taxon>
        <taxon>Gigasporaceae</taxon>
        <taxon>Scutellospora</taxon>
    </lineage>
</organism>
<evidence type="ECO:0000313" key="2">
    <source>
        <dbReference type="Proteomes" id="UP000789860"/>
    </source>
</evidence>
<evidence type="ECO:0000313" key="1">
    <source>
        <dbReference type="EMBL" id="CAG8644115.1"/>
    </source>
</evidence>
<dbReference type="Proteomes" id="UP000789860">
    <property type="component" value="Unassembled WGS sequence"/>
</dbReference>
<comment type="caution">
    <text evidence="1">The sequence shown here is derived from an EMBL/GenBank/DDBJ whole genome shotgun (WGS) entry which is preliminary data.</text>
</comment>
<keyword evidence="2" id="KW-1185">Reference proteome</keyword>
<name>A0ACA9NDA2_9GLOM</name>
<reference evidence="1" key="1">
    <citation type="submission" date="2021-06" db="EMBL/GenBank/DDBJ databases">
        <authorList>
            <person name="Kallberg Y."/>
            <person name="Tangrot J."/>
            <person name="Rosling A."/>
        </authorList>
    </citation>
    <scope>NUCLEOTIDE SEQUENCE</scope>
    <source>
        <strain evidence="1">AU212A</strain>
    </source>
</reference>
<protein>
    <submittedName>
        <fullName evidence="1">7776_t:CDS:1</fullName>
    </submittedName>
</protein>
<proteinExistence type="predicted"/>
<dbReference type="EMBL" id="CAJVPM010022250">
    <property type="protein sequence ID" value="CAG8644115.1"/>
    <property type="molecule type" value="Genomic_DNA"/>
</dbReference>
<sequence length="422" mass="47227">GFIDIETPILAQSSPEGANCFVVPSNLTNRHYTLPQSAQIFKQLLMVSGFDKYYQIAKSFRNEDARSNRQIEFSQLELEMSFITSQQIKLFIEKFLKSVLKKVFGYQIKTRFPTLTYQQYNQETKKYEPFRHPFTTPQKKYIEPLLSNKIKPEKIIYEAFDLVCNGEELLSGTQAILQKSRKNITERVKKDIKIIQEQIKSFKSGANSYLTSFYQNDKSKIEKLEKDLENISTSNTTQSPKSGFFRPRVMVPLALALVLVTTLAIVNAFVVELLEKKKKILLGKTVLDEFACGGTGLYAATGPLFNPYNSSGIVGGSSSVPFALGHDTGDSIRRPASYCGIVGFKPSYGLLSRAGVIPMASSLDTVGILARKTQIIKSVLAIISQKDPHDLLTEARRNNTLSSKNKKVAVVSGIEKYLPTEL</sequence>
<feature type="non-terminal residue" evidence="1">
    <location>
        <position position="1"/>
    </location>
</feature>
<feature type="non-terminal residue" evidence="1">
    <location>
        <position position="422"/>
    </location>
</feature>
<accession>A0ACA9NDA2</accession>
<gene>
    <name evidence="1" type="ORF">SCALOS_LOCUS8432</name>
</gene>